<evidence type="ECO:0000313" key="3">
    <source>
        <dbReference type="EMBL" id="MBP2362382.1"/>
    </source>
</evidence>
<accession>A0ABS4VEP1</accession>
<dbReference type="InterPro" id="IPR018929">
    <property type="entry name" value="DUF2510"/>
</dbReference>
<evidence type="ECO:0000256" key="1">
    <source>
        <dbReference type="SAM" id="MobiDB-lite"/>
    </source>
</evidence>
<feature type="compositionally biased region" description="Low complexity" evidence="1">
    <location>
        <begin position="109"/>
        <end position="121"/>
    </location>
</feature>
<organism evidence="3 4">
    <name type="scientific">Streptomyces clavifer</name>
    <dbReference type="NCBI Taxonomy" id="68188"/>
    <lineage>
        <taxon>Bacteria</taxon>
        <taxon>Bacillati</taxon>
        <taxon>Actinomycetota</taxon>
        <taxon>Actinomycetes</taxon>
        <taxon>Kitasatosporales</taxon>
        <taxon>Streptomycetaceae</taxon>
        <taxon>Streptomyces</taxon>
    </lineage>
</organism>
<name>A0ABS4VEP1_9ACTN</name>
<evidence type="ECO:0000259" key="2">
    <source>
        <dbReference type="Pfam" id="PF10708"/>
    </source>
</evidence>
<keyword evidence="4" id="KW-1185">Reference proteome</keyword>
<feature type="region of interest" description="Disordered" evidence="1">
    <location>
        <begin position="90"/>
        <end position="127"/>
    </location>
</feature>
<protein>
    <recommendedName>
        <fullName evidence="2">DUF2510 domain-containing protein</fullName>
    </recommendedName>
</protein>
<comment type="caution">
    <text evidence="3">The sequence shown here is derived from an EMBL/GenBank/DDBJ whole genome shotgun (WGS) entry which is preliminary data.</text>
</comment>
<dbReference type="Proteomes" id="UP001519311">
    <property type="component" value="Unassembled WGS sequence"/>
</dbReference>
<evidence type="ECO:0000313" key="4">
    <source>
        <dbReference type="Proteomes" id="UP001519311"/>
    </source>
</evidence>
<proteinExistence type="predicted"/>
<dbReference type="RefSeq" id="WP_124282886.1">
    <property type="nucleotide sequence ID" value="NZ_BMWJ01000006.1"/>
</dbReference>
<dbReference type="Pfam" id="PF10708">
    <property type="entry name" value="DUF2510"/>
    <property type="match status" value="1"/>
</dbReference>
<feature type="region of interest" description="Disordered" evidence="1">
    <location>
        <begin position="37"/>
        <end position="60"/>
    </location>
</feature>
<gene>
    <name evidence="3" type="ORF">JOF59_004782</name>
</gene>
<reference evidence="3 4" key="1">
    <citation type="submission" date="2021-03" db="EMBL/GenBank/DDBJ databases">
        <title>Sequencing the genomes of 1000 actinobacteria strains.</title>
        <authorList>
            <person name="Klenk H.-P."/>
        </authorList>
    </citation>
    <scope>NUCLEOTIDE SEQUENCE [LARGE SCALE GENOMIC DNA]</scope>
    <source>
        <strain evidence="3 4">DSM 40843</strain>
    </source>
</reference>
<sequence>MSNATPPGWYPDANVPGAERWWDGTAWTGHTRSSAVTQPMALQPQSAPRGPGVPARGSGRTTGAVAVTVAALAVVAAAVTGFAVLGTDGGGGTAPRSAPSGTAPPPAPTETGGPAAPSPGDGDPRILTDQLNGVTLRVPEGWEKPENTLDDASTMRTAGSYTCPGDSGSYCHRGTVTVRTASGDLTSMEELAREDVGTAAEAAYGENAVGDPAHGGIRSHQVLASESVSVAGRTGHLVRWRVTTGKGPGGFVQSLVFPSAVGSETPVIVRFAFDAGRDELPLSLMDTITGGIRPLGDGTTNGGVGSTVGPSRCCSAEFRGGVITAVGARQAAPDGDQ</sequence>
<dbReference type="EMBL" id="JAGINS010000001">
    <property type="protein sequence ID" value="MBP2362382.1"/>
    <property type="molecule type" value="Genomic_DNA"/>
</dbReference>
<feature type="domain" description="DUF2510" evidence="2">
    <location>
        <begin position="7"/>
        <end position="39"/>
    </location>
</feature>